<evidence type="ECO:0000259" key="1">
    <source>
        <dbReference type="Pfam" id="PF24859"/>
    </source>
</evidence>
<keyword evidence="3" id="KW-1185">Reference proteome</keyword>
<dbReference type="GO" id="GO:0005829">
    <property type="term" value="C:cytosol"/>
    <property type="evidence" value="ECO:0007669"/>
    <property type="project" value="TreeGrafter"/>
</dbReference>
<organism evidence="2 3">
    <name type="scientific">Caldinitratiruptor microaerophilus</name>
    <dbReference type="NCBI Taxonomy" id="671077"/>
    <lineage>
        <taxon>Bacteria</taxon>
        <taxon>Bacillati</taxon>
        <taxon>Bacillota</taxon>
        <taxon>Clostridia</taxon>
        <taxon>Eubacteriales</taxon>
        <taxon>Symbiobacteriaceae</taxon>
        <taxon>Caldinitratiruptor</taxon>
    </lineage>
</organism>
<protein>
    <submittedName>
        <fullName evidence="2">Formate dehydrogenase accessory protein FdhE</fullName>
    </submittedName>
</protein>
<dbReference type="InterPro" id="IPR006452">
    <property type="entry name" value="Formate_DH_accessory"/>
</dbReference>
<evidence type="ECO:0000313" key="3">
    <source>
        <dbReference type="Proteomes" id="UP001163687"/>
    </source>
</evidence>
<dbReference type="EMBL" id="AP025628">
    <property type="protein sequence ID" value="BDG61172.1"/>
    <property type="molecule type" value="Genomic_DNA"/>
</dbReference>
<proteinExistence type="predicted"/>
<reference evidence="2" key="1">
    <citation type="submission" date="2022-03" db="EMBL/GenBank/DDBJ databases">
        <title>Complete genome sequence of Caldinitratiruptor microaerophilus.</title>
        <authorList>
            <person name="Mukaiyama R."/>
            <person name="Nishiyama T."/>
            <person name="Ueda K."/>
        </authorList>
    </citation>
    <scope>NUCLEOTIDE SEQUENCE</scope>
    <source>
        <strain evidence="2">JCM 16183</strain>
    </source>
</reference>
<accession>A0AA35CL19</accession>
<dbReference type="InterPro" id="IPR056797">
    <property type="entry name" value="FdhE_central"/>
</dbReference>
<gene>
    <name evidence="2" type="ORF">caldi_22620</name>
</gene>
<dbReference type="GO" id="GO:0051604">
    <property type="term" value="P:protein maturation"/>
    <property type="evidence" value="ECO:0007669"/>
    <property type="project" value="TreeGrafter"/>
</dbReference>
<evidence type="ECO:0000313" key="2">
    <source>
        <dbReference type="EMBL" id="BDG61172.1"/>
    </source>
</evidence>
<name>A0AA35CL19_9FIRM</name>
<sequence>MREPVWPPVEPPAGALALHRALAALPPPDGWWGLNPEPDPSALRVHLAEGRSIGDVWPPALRPDAFFGLVRVMAAAAAPHFPGGDAEAVSADLTRAETEMARLAPEDMGRWVLRGECGLKGRAGFLVEHARRAYLRAYARTVTKRVPELETGVLWSRRICPVCGSLPGLGRIMKRQAGVPGPRLLICRRCATNWRLPRFVCPFCPEEEPGDIVTVEGDAQAELHVCKRCRRYLKVIREEMVDDPTLWDVQTLYLDLLAEHMGFLPGAEPVDPAAPSPRH</sequence>
<dbReference type="SUPFAM" id="SSF144020">
    <property type="entry name" value="FdhE-like"/>
    <property type="match status" value="1"/>
</dbReference>
<dbReference type="AlphaFoldDB" id="A0AA35CL19"/>
<dbReference type="PANTHER" id="PTHR37689">
    <property type="entry name" value="PROTEIN FDHE"/>
    <property type="match status" value="1"/>
</dbReference>
<dbReference type="Gene3D" id="3.90.1670.10">
    <property type="entry name" value="FdhE-like domain"/>
    <property type="match status" value="1"/>
</dbReference>
<feature type="domain" description="FdhE central" evidence="1">
    <location>
        <begin position="159"/>
        <end position="198"/>
    </location>
</feature>
<dbReference type="Proteomes" id="UP001163687">
    <property type="component" value="Chromosome"/>
</dbReference>
<dbReference type="Pfam" id="PF24859">
    <property type="entry name" value="FdhE_central"/>
    <property type="match status" value="1"/>
</dbReference>
<dbReference type="KEGG" id="cmic:caldi_22620"/>
<dbReference type="CDD" id="cd16341">
    <property type="entry name" value="FdhE"/>
    <property type="match status" value="1"/>
</dbReference>
<dbReference type="PANTHER" id="PTHR37689:SF1">
    <property type="entry name" value="PROTEIN FDHE"/>
    <property type="match status" value="1"/>
</dbReference>
<dbReference type="InterPro" id="IPR024064">
    <property type="entry name" value="FdhE-like_sf"/>
</dbReference>
<dbReference type="GO" id="GO:0008199">
    <property type="term" value="F:ferric iron binding"/>
    <property type="evidence" value="ECO:0007669"/>
    <property type="project" value="TreeGrafter"/>
</dbReference>
<dbReference type="RefSeq" id="WP_264841844.1">
    <property type="nucleotide sequence ID" value="NZ_AP025628.1"/>
</dbReference>